<dbReference type="PRINTS" id="PR00449">
    <property type="entry name" value="RASTRNSFRMNG"/>
</dbReference>
<dbReference type="SMART" id="SM00173">
    <property type="entry name" value="RAS"/>
    <property type="match status" value="1"/>
</dbReference>
<dbReference type="STRING" id="5762.D2W3G2"/>
<keyword evidence="4" id="KW-1185">Reference proteome</keyword>
<accession>D2W3G2</accession>
<dbReference type="Proteomes" id="UP000006671">
    <property type="component" value="Unassembled WGS sequence"/>
</dbReference>
<dbReference type="GO" id="GO:0003924">
    <property type="term" value="F:GTPase activity"/>
    <property type="evidence" value="ECO:0007669"/>
    <property type="project" value="InterPro"/>
</dbReference>
<dbReference type="VEuPathDB" id="AmoebaDB:NAEGRDRAFT_82232"/>
<keyword evidence="2" id="KW-0342">GTP-binding</keyword>
<dbReference type="EMBL" id="GG738931">
    <property type="protein sequence ID" value="EFC36379.1"/>
    <property type="molecule type" value="Genomic_DNA"/>
</dbReference>
<proteinExistence type="predicted"/>
<dbReference type="Gene3D" id="3.40.50.300">
    <property type="entry name" value="P-loop containing nucleotide triphosphate hydrolases"/>
    <property type="match status" value="1"/>
</dbReference>
<evidence type="ECO:0000256" key="2">
    <source>
        <dbReference type="ARBA" id="ARBA00023134"/>
    </source>
</evidence>
<organism evidence="4">
    <name type="scientific">Naegleria gruberi</name>
    <name type="common">Amoeba</name>
    <dbReference type="NCBI Taxonomy" id="5762"/>
    <lineage>
        <taxon>Eukaryota</taxon>
        <taxon>Discoba</taxon>
        <taxon>Heterolobosea</taxon>
        <taxon>Tetramitia</taxon>
        <taxon>Eutetramitia</taxon>
        <taxon>Vahlkampfiidae</taxon>
        <taxon>Naegleria</taxon>
    </lineage>
</organism>
<dbReference type="GO" id="GO:0016020">
    <property type="term" value="C:membrane"/>
    <property type="evidence" value="ECO:0007669"/>
    <property type="project" value="InterPro"/>
</dbReference>
<name>D2W3G2_NAEGR</name>
<protein>
    <submittedName>
        <fullName evidence="3">Ras family small GTPase</fullName>
    </submittedName>
</protein>
<dbReference type="KEGG" id="ngr:NAEGRDRAFT_82232"/>
<dbReference type="InterPro" id="IPR020849">
    <property type="entry name" value="Small_GTPase_Ras-type"/>
</dbReference>
<evidence type="ECO:0000256" key="1">
    <source>
        <dbReference type="ARBA" id="ARBA00022741"/>
    </source>
</evidence>
<dbReference type="GO" id="GO:0005525">
    <property type="term" value="F:GTP binding"/>
    <property type="evidence" value="ECO:0007669"/>
    <property type="project" value="UniProtKB-KW"/>
</dbReference>
<evidence type="ECO:0000313" key="4">
    <source>
        <dbReference type="Proteomes" id="UP000006671"/>
    </source>
</evidence>
<sequence length="343" mass="40000">MAPKRITQFSSLPYEIYQHILSFGVSDSELLLKKNFSSGSSEIQSCVRYVANFQSLNRKIASMPEMERYFDRFWWNVWEIWFGINPSLEKEFSLLREEMILKRELKRKVLMAAFIKFHIWRRIKNLNGIDETKVVMIGKGGVGKSAMTVKYIQDFFIEQYDPTIEGVYRKQLLVDGFPTLFEVLDSAEHEYSSARDHHMRYGECFVLVCDLADINSVEEAEPLVEQLVRVKDFEENSFPVVFALNKVDLLNETDRPITIEKFTNQIATLIKQTQLTNTFIIETSAKTGENITRVYEECARLKRYGSVDNLTLLKEVIQHDSAFIETCKKQRKLMKQSKNCSVM</sequence>
<keyword evidence="1" id="KW-0547">Nucleotide-binding</keyword>
<gene>
    <name evidence="3" type="ORF">NAEGRDRAFT_82232</name>
</gene>
<dbReference type="SMART" id="SM00174">
    <property type="entry name" value="RHO"/>
    <property type="match status" value="1"/>
</dbReference>
<dbReference type="PROSITE" id="PS51419">
    <property type="entry name" value="RAB"/>
    <property type="match status" value="1"/>
</dbReference>
<dbReference type="PANTHER" id="PTHR24070">
    <property type="entry name" value="RAS, DI-RAS, AND RHEB FAMILY MEMBERS OF SMALL GTPASE SUPERFAMILY"/>
    <property type="match status" value="1"/>
</dbReference>
<reference evidence="3 4" key="1">
    <citation type="journal article" date="2010" name="Cell">
        <title>The genome of Naegleria gruberi illuminates early eukaryotic versatility.</title>
        <authorList>
            <person name="Fritz-Laylin L.K."/>
            <person name="Prochnik S.E."/>
            <person name="Ginger M.L."/>
            <person name="Dacks J.B."/>
            <person name="Carpenter M.L."/>
            <person name="Field M.C."/>
            <person name="Kuo A."/>
            <person name="Paredez A."/>
            <person name="Chapman J."/>
            <person name="Pham J."/>
            <person name="Shu S."/>
            <person name="Neupane R."/>
            <person name="Cipriano M."/>
            <person name="Mancuso J."/>
            <person name="Tu H."/>
            <person name="Salamov A."/>
            <person name="Lindquist E."/>
            <person name="Shapiro H."/>
            <person name="Lucas S."/>
            <person name="Grigoriev I.V."/>
            <person name="Cande W.Z."/>
            <person name="Fulton C."/>
            <person name="Rokhsar D.S."/>
            <person name="Dawson S.C."/>
        </authorList>
    </citation>
    <scope>NUCLEOTIDE SEQUENCE [LARGE SCALE GENOMIC DNA]</scope>
    <source>
        <strain evidence="3 4">NEG-M</strain>
    </source>
</reference>
<dbReference type="RefSeq" id="XP_002669123.1">
    <property type="nucleotide sequence ID" value="XM_002669077.1"/>
</dbReference>
<dbReference type="InParanoid" id="D2W3G2"/>
<dbReference type="SUPFAM" id="SSF52540">
    <property type="entry name" value="P-loop containing nucleoside triphosphate hydrolases"/>
    <property type="match status" value="1"/>
</dbReference>
<dbReference type="AlphaFoldDB" id="D2W3G2"/>
<dbReference type="GO" id="GO:0007165">
    <property type="term" value="P:signal transduction"/>
    <property type="evidence" value="ECO:0007669"/>
    <property type="project" value="InterPro"/>
</dbReference>
<dbReference type="NCBIfam" id="TIGR00231">
    <property type="entry name" value="small_GTP"/>
    <property type="match status" value="1"/>
</dbReference>
<dbReference type="GeneID" id="8862479"/>
<evidence type="ECO:0000313" key="3">
    <source>
        <dbReference type="EMBL" id="EFC36379.1"/>
    </source>
</evidence>
<dbReference type="SMART" id="SM00175">
    <property type="entry name" value="RAB"/>
    <property type="match status" value="1"/>
</dbReference>
<dbReference type="eggNOG" id="KOG0395">
    <property type="taxonomic scope" value="Eukaryota"/>
</dbReference>
<dbReference type="InterPro" id="IPR005225">
    <property type="entry name" value="Small_GTP-bd"/>
</dbReference>
<dbReference type="InterPro" id="IPR001806">
    <property type="entry name" value="Small_GTPase"/>
</dbReference>
<dbReference type="PROSITE" id="PS51421">
    <property type="entry name" value="RAS"/>
    <property type="match status" value="1"/>
</dbReference>
<dbReference type="Pfam" id="PF00071">
    <property type="entry name" value="Ras"/>
    <property type="match status" value="1"/>
</dbReference>
<dbReference type="InterPro" id="IPR027417">
    <property type="entry name" value="P-loop_NTPase"/>
</dbReference>